<organism evidence="5">
    <name type="scientific">candidate division WOR-3 bacterium</name>
    <dbReference type="NCBI Taxonomy" id="2052148"/>
    <lineage>
        <taxon>Bacteria</taxon>
        <taxon>Bacteria division WOR-3</taxon>
    </lineage>
</organism>
<comment type="catalytic activity">
    <reaction evidence="3">
        <text>a long-chain fatty acid + ATP + CoA = a long-chain fatty acyl-CoA + AMP + diphosphate</text>
        <dbReference type="Rhea" id="RHEA:15421"/>
        <dbReference type="ChEBI" id="CHEBI:30616"/>
        <dbReference type="ChEBI" id="CHEBI:33019"/>
        <dbReference type="ChEBI" id="CHEBI:57287"/>
        <dbReference type="ChEBI" id="CHEBI:57560"/>
        <dbReference type="ChEBI" id="CHEBI:83139"/>
        <dbReference type="ChEBI" id="CHEBI:456215"/>
        <dbReference type="EC" id="6.2.1.3"/>
    </reaction>
    <physiologicalReaction direction="left-to-right" evidence="3">
        <dbReference type="Rhea" id="RHEA:15422"/>
    </physiologicalReaction>
</comment>
<dbReference type="InterPro" id="IPR045851">
    <property type="entry name" value="AMP-bd_C_sf"/>
</dbReference>
<comment type="caution">
    <text evidence="5">The sequence shown here is derived from an EMBL/GenBank/DDBJ whole genome shotgun (WGS) entry which is preliminary data.</text>
</comment>
<proteinExistence type="predicted"/>
<keyword evidence="1" id="KW-0547">Nucleotide-binding</keyword>
<dbReference type="Gene3D" id="3.30.300.30">
    <property type="match status" value="1"/>
</dbReference>
<dbReference type="Gene3D" id="3.40.50.12780">
    <property type="entry name" value="N-terminal domain of ligase-like"/>
    <property type="match status" value="1"/>
</dbReference>
<dbReference type="Proteomes" id="UP000886050">
    <property type="component" value="Unassembled WGS sequence"/>
</dbReference>
<accession>A0A7V5LUD6</accession>
<dbReference type="SUPFAM" id="SSF56801">
    <property type="entry name" value="Acetyl-CoA synthetase-like"/>
    <property type="match status" value="1"/>
</dbReference>
<dbReference type="AlphaFoldDB" id="A0A7V5LUD6"/>
<reference evidence="5" key="1">
    <citation type="journal article" date="2020" name="mSystems">
        <title>Genome- and Community-Level Interaction Insights into Carbon Utilization and Element Cycling Functions of Hydrothermarchaeota in Hydrothermal Sediment.</title>
        <authorList>
            <person name="Zhou Z."/>
            <person name="Liu Y."/>
            <person name="Xu W."/>
            <person name="Pan J."/>
            <person name="Luo Z.H."/>
            <person name="Li M."/>
        </authorList>
    </citation>
    <scope>NUCLEOTIDE SEQUENCE [LARGE SCALE GENOMIC DNA]</scope>
    <source>
        <strain evidence="5">HyVt-96</strain>
    </source>
</reference>
<dbReference type="EMBL" id="DRTX01000058">
    <property type="protein sequence ID" value="HHF52918.1"/>
    <property type="molecule type" value="Genomic_DNA"/>
</dbReference>
<dbReference type="GO" id="GO:0005524">
    <property type="term" value="F:ATP binding"/>
    <property type="evidence" value="ECO:0007669"/>
    <property type="project" value="UniProtKB-KW"/>
</dbReference>
<dbReference type="InterPro" id="IPR042099">
    <property type="entry name" value="ANL_N_sf"/>
</dbReference>
<dbReference type="InterPro" id="IPR000873">
    <property type="entry name" value="AMP-dep_synth/lig_dom"/>
</dbReference>
<evidence type="ECO:0000256" key="3">
    <source>
        <dbReference type="ARBA" id="ARBA00024484"/>
    </source>
</evidence>
<dbReference type="Pfam" id="PF00501">
    <property type="entry name" value="AMP-binding"/>
    <property type="match status" value="1"/>
</dbReference>
<dbReference type="GO" id="GO:0004467">
    <property type="term" value="F:long-chain fatty acid-CoA ligase activity"/>
    <property type="evidence" value="ECO:0007669"/>
    <property type="project" value="UniProtKB-EC"/>
</dbReference>
<dbReference type="PANTHER" id="PTHR43272:SF33">
    <property type="entry name" value="AMP-BINDING DOMAIN-CONTAINING PROTEIN-RELATED"/>
    <property type="match status" value="1"/>
</dbReference>
<keyword evidence="2" id="KW-0067">ATP-binding</keyword>
<protein>
    <recommendedName>
        <fullName evidence="4">AMP-dependent synthetase/ligase domain-containing protein</fullName>
    </recommendedName>
</protein>
<sequence length="264" mass="30226">MIKLLSSTPFVRRALYRKIGKKLVESFGGELRTLAFGGAPLNREIEIFLKEANFPYAVGYGLTETSPVLTGMKDEELRIGSCGRPLKDVEIKIVNPDPETGVGEIWVRGPNVMKGYYKNKELTEEVLTEDGWLKTGDLGYLDKDNYLYIKGRSKSVILGSSGENIYPEAIEEKINMHPYVSESLVVERNGGLVALVYLEYSMLEDKLENKSEEDRERIIKEILEKIRRDVNEKLPSYAKLKECIEHPEPFEKTPTHKIKRYLYQ</sequence>
<evidence type="ECO:0000313" key="5">
    <source>
        <dbReference type="EMBL" id="HHF52918.1"/>
    </source>
</evidence>
<dbReference type="PANTHER" id="PTHR43272">
    <property type="entry name" value="LONG-CHAIN-FATTY-ACID--COA LIGASE"/>
    <property type="match status" value="1"/>
</dbReference>
<evidence type="ECO:0000259" key="4">
    <source>
        <dbReference type="Pfam" id="PF00501"/>
    </source>
</evidence>
<feature type="domain" description="AMP-dependent synthetase/ligase" evidence="4">
    <location>
        <begin position="11"/>
        <end position="117"/>
    </location>
</feature>
<evidence type="ECO:0000256" key="2">
    <source>
        <dbReference type="ARBA" id="ARBA00022840"/>
    </source>
</evidence>
<dbReference type="GO" id="GO:0016020">
    <property type="term" value="C:membrane"/>
    <property type="evidence" value="ECO:0007669"/>
    <property type="project" value="TreeGrafter"/>
</dbReference>
<dbReference type="Pfam" id="PF23562">
    <property type="entry name" value="AMP-binding_C_3"/>
    <property type="match status" value="1"/>
</dbReference>
<name>A0A7V5LUD6_UNCW3</name>
<evidence type="ECO:0000256" key="1">
    <source>
        <dbReference type="ARBA" id="ARBA00022741"/>
    </source>
</evidence>
<gene>
    <name evidence="5" type="ORF">ENL43_00960</name>
</gene>